<dbReference type="InterPro" id="IPR008942">
    <property type="entry name" value="ENTH_VHS"/>
</dbReference>
<dbReference type="InterPro" id="IPR038425">
    <property type="entry name" value="GAT_sf"/>
</dbReference>
<comment type="caution">
    <text evidence="9">The sequence shown here is derived from an EMBL/GenBank/DDBJ whole genome shotgun (WGS) entry which is preliminary data.</text>
</comment>
<dbReference type="InterPro" id="IPR044836">
    <property type="entry name" value="TOL_plant"/>
</dbReference>
<gene>
    <name evidence="9" type="ORF">GH714_030537</name>
</gene>
<feature type="domain" description="GAT" evidence="8">
    <location>
        <begin position="165"/>
        <end position="252"/>
    </location>
</feature>
<feature type="domain" description="VHS" evidence="7">
    <location>
        <begin position="45"/>
        <end position="148"/>
    </location>
</feature>
<dbReference type="GO" id="GO:0043130">
    <property type="term" value="F:ubiquitin binding"/>
    <property type="evidence" value="ECO:0007669"/>
    <property type="project" value="InterPro"/>
</dbReference>
<dbReference type="SUPFAM" id="SSF89009">
    <property type="entry name" value="GAT-like domain"/>
    <property type="match status" value="1"/>
</dbReference>
<dbReference type="PROSITE" id="PS50179">
    <property type="entry name" value="VHS"/>
    <property type="match status" value="1"/>
</dbReference>
<dbReference type="Gene3D" id="1.25.40.90">
    <property type="match status" value="1"/>
</dbReference>
<dbReference type="PROSITE" id="PS50909">
    <property type="entry name" value="GAT"/>
    <property type="match status" value="1"/>
</dbReference>
<keyword evidence="10" id="KW-1185">Reference proteome</keyword>
<dbReference type="InterPro" id="IPR004152">
    <property type="entry name" value="GAT_dom"/>
</dbReference>
<evidence type="ECO:0000256" key="3">
    <source>
        <dbReference type="ARBA" id="ARBA00022448"/>
    </source>
</evidence>
<feature type="region of interest" description="Disordered" evidence="6">
    <location>
        <begin position="255"/>
        <end position="291"/>
    </location>
</feature>
<evidence type="ECO:0000313" key="10">
    <source>
        <dbReference type="Proteomes" id="UP000467840"/>
    </source>
</evidence>
<sequence>MDKLKLSQWGERLKTGGAQMSRLVSDKVKEMLQTPTPESKMVDEATMETMEEPNWGMNLRICAMINCEEFNGTEIVRAIKKKISGKNSVSQRLSLDLLEACTLNCEKVFSEVASEKVLDEMVKMIENPQTDQGNRDRALQLIRAWGQSEDLEYLPVFHQTYVGTLSVEEKNECLVTTRNSFELLSSILNADTEPKPIKEDLTVSLLEKCKQSQIVIQRIIETTTDDEAMLFEALNLHDELQQVISQYEALEAGLNSGEQLPGGSDNTKDDLPAQVVHNNETKTADSTKGDE</sequence>
<feature type="compositionally biased region" description="Basic and acidic residues" evidence="6">
    <location>
        <begin position="279"/>
        <end position="291"/>
    </location>
</feature>
<protein>
    <recommendedName>
        <fullName evidence="11">VHS domain-containing protein</fullName>
    </recommendedName>
</protein>
<dbReference type="Proteomes" id="UP000467840">
    <property type="component" value="Chromosome 3"/>
</dbReference>
<dbReference type="Gene3D" id="1.20.58.160">
    <property type="match status" value="1"/>
</dbReference>
<dbReference type="GO" id="GO:0005737">
    <property type="term" value="C:cytoplasm"/>
    <property type="evidence" value="ECO:0007669"/>
    <property type="project" value="UniProtKB-ARBA"/>
</dbReference>
<dbReference type="EMBL" id="JAAGAX010000017">
    <property type="protein sequence ID" value="KAF2286824.1"/>
    <property type="molecule type" value="Genomic_DNA"/>
</dbReference>
<dbReference type="GO" id="GO:0043328">
    <property type="term" value="P:protein transport to vacuole involved in ubiquitin-dependent protein catabolic process via the multivesicular body sorting pathway"/>
    <property type="evidence" value="ECO:0007669"/>
    <property type="project" value="InterPro"/>
</dbReference>
<evidence type="ECO:0000256" key="1">
    <source>
        <dbReference type="ARBA" id="ARBA00004170"/>
    </source>
</evidence>
<dbReference type="PANTHER" id="PTHR46646:SF5">
    <property type="entry name" value="TOM1-LIKE PROTEIN 2"/>
    <property type="match status" value="1"/>
</dbReference>
<dbReference type="SMART" id="SM00288">
    <property type="entry name" value="VHS"/>
    <property type="match status" value="1"/>
</dbReference>
<organism evidence="9 10">
    <name type="scientific">Hevea brasiliensis</name>
    <name type="common">Para rubber tree</name>
    <name type="synonym">Siphonia brasiliensis</name>
    <dbReference type="NCBI Taxonomy" id="3981"/>
    <lineage>
        <taxon>Eukaryota</taxon>
        <taxon>Viridiplantae</taxon>
        <taxon>Streptophyta</taxon>
        <taxon>Embryophyta</taxon>
        <taxon>Tracheophyta</taxon>
        <taxon>Spermatophyta</taxon>
        <taxon>Magnoliopsida</taxon>
        <taxon>eudicotyledons</taxon>
        <taxon>Gunneridae</taxon>
        <taxon>Pentapetalae</taxon>
        <taxon>rosids</taxon>
        <taxon>fabids</taxon>
        <taxon>Malpighiales</taxon>
        <taxon>Euphorbiaceae</taxon>
        <taxon>Crotonoideae</taxon>
        <taxon>Micrandreae</taxon>
        <taxon>Hevea</taxon>
    </lineage>
</organism>
<evidence type="ECO:0000256" key="6">
    <source>
        <dbReference type="SAM" id="MobiDB-lite"/>
    </source>
</evidence>
<evidence type="ECO:0000259" key="7">
    <source>
        <dbReference type="PROSITE" id="PS50179"/>
    </source>
</evidence>
<keyword evidence="5" id="KW-0472">Membrane</keyword>
<dbReference type="Pfam" id="PF03127">
    <property type="entry name" value="GAT"/>
    <property type="match status" value="1"/>
</dbReference>
<evidence type="ECO:0000256" key="5">
    <source>
        <dbReference type="ARBA" id="ARBA00023136"/>
    </source>
</evidence>
<dbReference type="Pfam" id="PF00790">
    <property type="entry name" value="VHS"/>
    <property type="match status" value="1"/>
</dbReference>
<evidence type="ECO:0000256" key="2">
    <source>
        <dbReference type="ARBA" id="ARBA00007708"/>
    </source>
</evidence>
<reference evidence="9 10" key="1">
    <citation type="journal article" date="2020" name="Mol. Plant">
        <title>The Chromosome-Based Rubber Tree Genome Provides New Insights into Spurge Genome Evolution and Rubber Biosynthesis.</title>
        <authorList>
            <person name="Liu J."/>
            <person name="Shi C."/>
            <person name="Shi C.C."/>
            <person name="Li W."/>
            <person name="Zhang Q.J."/>
            <person name="Zhang Y."/>
            <person name="Li K."/>
            <person name="Lu H.F."/>
            <person name="Shi C."/>
            <person name="Zhu S.T."/>
            <person name="Xiao Z.Y."/>
            <person name="Nan H."/>
            <person name="Yue Y."/>
            <person name="Zhu X.G."/>
            <person name="Wu Y."/>
            <person name="Hong X.N."/>
            <person name="Fan G.Y."/>
            <person name="Tong Y."/>
            <person name="Zhang D."/>
            <person name="Mao C.L."/>
            <person name="Liu Y.L."/>
            <person name="Hao S.J."/>
            <person name="Liu W.Q."/>
            <person name="Lv M.Q."/>
            <person name="Zhang H.B."/>
            <person name="Liu Y."/>
            <person name="Hu-Tang G.R."/>
            <person name="Wang J.P."/>
            <person name="Wang J.H."/>
            <person name="Sun Y.H."/>
            <person name="Ni S.B."/>
            <person name="Chen W.B."/>
            <person name="Zhang X.C."/>
            <person name="Jiao Y.N."/>
            <person name="Eichler E.E."/>
            <person name="Li G.H."/>
            <person name="Liu X."/>
            <person name="Gao L.Z."/>
        </authorList>
    </citation>
    <scope>NUCLEOTIDE SEQUENCE [LARGE SCALE GENOMIC DNA]</scope>
    <source>
        <strain evidence="10">cv. GT1</strain>
        <tissue evidence="9">Leaf</tissue>
    </source>
</reference>
<comment type="subcellular location">
    <subcellularLocation>
        <location evidence="1">Membrane</location>
        <topology evidence="1">Peripheral membrane protein</topology>
    </subcellularLocation>
</comment>
<keyword evidence="4" id="KW-0653">Protein transport</keyword>
<dbReference type="AlphaFoldDB" id="A0A6A6KEG4"/>
<dbReference type="GO" id="GO:0016020">
    <property type="term" value="C:membrane"/>
    <property type="evidence" value="ECO:0007669"/>
    <property type="project" value="UniProtKB-SubCell"/>
</dbReference>
<dbReference type="SUPFAM" id="SSF48464">
    <property type="entry name" value="ENTH/VHS domain"/>
    <property type="match status" value="1"/>
</dbReference>
<evidence type="ECO:0000259" key="8">
    <source>
        <dbReference type="PROSITE" id="PS50909"/>
    </source>
</evidence>
<dbReference type="PANTHER" id="PTHR46646">
    <property type="entry name" value="TOM1-LIKE PROTEIN 1"/>
    <property type="match status" value="1"/>
</dbReference>
<name>A0A6A6KEG4_HEVBR</name>
<accession>A0A6A6KEG4</accession>
<keyword evidence="3" id="KW-0813">Transport</keyword>
<comment type="similarity">
    <text evidence="2">Belongs to the TOM1 family.</text>
</comment>
<evidence type="ECO:0008006" key="11">
    <source>
        <dbReference type="Google" id="ProtNLM"/>
    </source>
</evidence>
<evidence type="ECO:0000256" key="4">
    <source>
        <dbReference type="ARBA" id="ARBA00022927"/>
    </source>
</evidence>
<dbReference type="GO" id="GO:0035091">
    <property type="term" value="F:phosphatidylinositol binding"/>
    <property type="evidence" value="ECO:0007669"/>
    <property type="project" value="InterPro"/>
</dbReference>
<proteinExistence type="inferred from homology"/>
<dbReference type="CDD" id="cd03561">
    <property type="entry name" value="VHS"/>
    <property type="match status" value="1"/>
</dbReference>
<dbReference type="InterPro" id="IPR002014">
    <property type="entry name" value="VHS_dom"/>
</dbReference>
<evidence type="ECO:0000313" key="9">
    <source>
        <dbReference type="EMBL" id="KAF2286824.1"/>
    </source>
</evidence>